<protein>
    <submittedName>
        <fullName evidence="1">Uncharacterized protein</fullName>
    </submittedName>
</protein>
<dbReference type="Proteomes" id="UP000654075">
    <property type="component" value="Unassembled WGS sequence"/>
</dbReference>
<dbReference type="EMBL" id="CAJNNV010029959">
    <property type="protein sequence ID" value="CAE8630799.1"/>
    <property type="molecule type" value="Genomic_DNA"/>
</dbReference>
<organism evidence="1 2">
    <name type="scientific">Polarella glacialis</name>
    <name type="common">Dinoflagellate</name>
    <dbReference type="NCBI Taxonomy" id="89957"/>
    <lineage>
        <taxon>Eukaryota</taxon>
        <taxon>Sar</taxon>
        <taxon>Alveolata</taxon>
        <taxon>Dinophyceae</taxon>
        <taxon>Suessiales</taxon>
        <taxon>Suessiaceae</taxon>
        <taxon>Polarella</taxon>
    </lineage>
</organism>
<sequence length="83" mass="9593">EKLRSSCPPGSWVTDVEATYLVSEDGEGVYSVGGLSTTVRQIYDCEHDLEWSQFRRQLKRFKIDDLWTFPLWTRRCDSSASSI</sequence>
<dbReference type="AlphaFoldDB" id="A0A813GZJ3"/>
<feature type="non-terminal residue" evidence="1">
    <location>
        <position position="1"/>
    </location>
</feature>
<keyword evidence="2" id="KW-1185">Reference proteome</keyword>
<evidence type="ECO:0000313" key="2">
    <source>
        <dbReference type="Proteomes" id="UP000654075"/>
    </source>
</evidence>
<evidence type="ECO:0000313" key="1">
    <source>
        <dbReference type="EMBL" id="CAE8630799.1"/>
    </source>
</evidence>
<gene>
    <name evidence="1" type="ORF">PGLA1383_LOCUS47014</name>
</gene>
<name>A0A813GZJ3_POLGL</name>
<proteinExistence type="predicted"/>
<accession>A0A813GZJ3</accession>
<comment type="caution">
    <text evidence="1">The sequence shown here is derived from an EMBL/GenBank/DDBJ whole genome shotgun (WGS) entry which is preliminary data.</text>
</comment>
<reference evidence="1" key="1">
    <citation type="submission" date="2021-02" db="EMBL/GenBank/DDBJ databases">
        <authorList>
            <person name="Dougan E. K."/>
            <person name="Rhodes N."/>
            <person name="Thang M."/>
            <person name="Chan C."/>
        </authorList>
    </citation>
    <scope>NUCLEOTIDE SEQUENCE</scope>
</reference>